<name>F2BBI6_9NEIS</name>
<organism evidence="1 2">
    <name type="scientific">Neisseria bacilliformis ATCC BAA-1200</name>
    <dbReference type="NCBI Taxonomy" id="888742"/>
    <lineage>
        <taxon>Bacteria</taxon>
        <taxon>Pseudomonadati</taxon>
        <taxon>Pseudomonadota</taxon>
        <taxon>Betaproteobacteria</taxon>
        <taxon>Neisseriales</taxon>
        <taxon>Neisseriaceae</taxon>
        <taxon>Neisseria</taxon>
    </lineage>
</organism>
<dbReference type="RefSeq" id="WP_007342100.1">
    <property type="nucleotide sequence ID" value="NZ_GL878494.1"/>
</dbReference>
<protein>
    <submittedName>
        <fullName evidence="1">Uncharacterized protein</fullName>
    </submittedName>
</protein>
<dbReference type="Proteomes" id="UP000004105">
    <property type="component" value="Unassembled WGS sequence"/>
</dbReference>
<dbReference type="OrthoDB" id="8613567at2"/>
<evidence type="ECO:0000313" key="1">
    <source>
        <dbReference type="EMBL" id="EGF11285.1"/>
    </source>
</evidence>
<dbReference type="EMBL" id="AFAY01000021">
    <property type="protein sequence ID" value="EGF11285.1"/>
    <property type="molecule type" value="Genomic_DNA"/>
</dbReference>
<evidence type="ECO:0000313" key="2">
    <source>
        <dbReference type="Proteomes" id="UP000004105"/>
    </source>
</evidence>
<gene>
    <name evidence="1" type="ORF">HMPREF9123_1091</name>
</gene>
<comment type="caution">
    <text evidence="1">The sequence shown here is derived from an EMBL/GenBank/DDBJ whole genome shotgun (WGS) entry which is preliminary data.</text>
</comment>
<dbReference type="InterPro" id="IPR009061">
    <property type="entry name" value="DNA-bd_dom_put_sf"/>
</dbReference>
<dbReference type="AlphaFoldDB" id="F2BBI6"/>
<dbReference type="SUPFAM" id="SSF46955">
    <property type="entry name" value="Putative DNA-binding domain"/>
    <property type="match status" value="1"/>
</dbReference>
<proteinExistence type="predicted"/>
<reference evidence="1 2" key="1">
    <citation type="submission" date="2011-02" db="EMBL/GenBank/DDBJ databases">
        <authorList>
            <person name="Muzny D."/>
            <person name="Qin X."/>
            <person name="Deng J."/>
            <person name="Jiang H."/>
            <person name="Liu Y."/>
            <person name="Qu J."/>
            <person name="Song X.-Z."/>
            <person name="Zhang L."/>
            <person name="Thornton R."/>
            <person name="Coyle M."/>
            <person name="Francisco L."/>
            <person name="Jackson L."/>
            <person name="Javaid M."/>
            <person name="Korchina V."/>
            <person name="Kovar C."/>
            <person name="Mata R."/>
            <person name="Mathew T."/>
            <person name="Ngo R."/>
            <person name="Nguyen L."/>
            <person name="Nguyen N."/>
            <person name="Okwuonu G."/>
            <person name="Ongeri F."/>
            <person name="Pham C."/>
            <person name="Simmons D."/>
            <person name="Wilczek-Boney K."/>
            <person name="Hale W."/>
            <person name="Jakkamsetti A."/>
            <person name="Pham P."/>
            <person name="Ruth R."/>
            <person name="San Lucas F."/>
            <person name="Warren J."/>
            <person name="Zhang J."/>
            <person name="Zhao Z."/>
            <person name="Zhou C."/>
            <person name="Zhu D."/>
            <person name="Lee S."/>
            <person name="Bess C."/>
            <person name="Blankenburg K."/>
            <person name="Forbes L."/>
            <person name="Fu Q."/>
            <person name="Gubbala S."/>
            <person name="Hirani K."/>
            <person name="Jayaseelan J.C."/>
            <person name="Lara F."/>
            <person name="Munidasa M."/>
            <person name="Palculict T."/>
            <person name="Patil S."/>
            <person name="Pu L.-L."/>
            <person name="Saada N."/>
            <person name="Tang L."/>
            <person name="Weissenberger G."/>
            <person name="Zhu Y."/>
            <person name="Hemphill L."/>
            <person name="Shang Y."/>
            <person name="Youmans B."/>
            <person name="Ayvaz T."/>
            <person name="Ross M."/>
            <person name="Santibanez J."/>
            <person name="Aqrawi P."/>
            <person name="Gross S."/>
            <person name="Joshi V."/>
            <person name="Fowler G."/>
            <person name="Nazareth L."/>
            <person name="Reid J."/>
            <person name="Worley K."/>
            <person name="Petrosino J."/>
            <person name="Highlander S."/>
            <person name="Gibbs R."/>
        </authorList>
    </citation>
    <scope>NUCLEOTIDE SEQUENCE [LARGE SCALE GENOMIC DNA]</scope>
    <source>
        <strain evidence="1 2">ATCC BAA-1200</strain>
    </source>
</reference>
<dbReference type="HOGENOM" id="CLU_2863187_0_0_4"/>
<accession>F2BBI6</accession>
<sequence>MNDIITLDGVKELWTLPGKRPPSTTTIWHYRRQGRVPQPIKAGRDNLYRRSEVVRLRNRHLGLPPETDMQ</sequence>
<keyword evidence="2" id="KW-1185">Reference proteome</keyword>